<dbReference type="Proteomes" id="UP000737018">
    <property type="component" value="Unassembled WGS sequence"/>
</dbReference>
<sequence>MEFGLTGRDRLWCWWMW</sequence>
<reference evidence="1" key="1">
    <citation type="submission" date="2020-03" db="EMBL/GenBank/DDBJ databases">
        <title>Castanea mollissima Vanexum genome sequencing.</title>
        <authorList>
            <person name="Staton M."/>
        </authorList>
    </citation>
    <scope>NUCLEOTIDE SEQUENCE</scope>
    <source>
        <tissue evidence="1">Leaf</tissue>
    </source>
</reference>
<dbReference type="EMBL" id="JRKL02011111">
    <property type="protein sequence ID" value="KAF3945781.1"/>
    <property type="molecule type" value="Genomic_DNA"/>
</dbReference>
<name>A0A8J4QH66_9ROSI</name>
<feature type="non-terminal residue" evidence="1">
    <location>
        <position position="1"/>
    </location>
</feature>
<gene>
    <name evidence="1" type="ORF">CMV_027877</name>
</gene>
<protein>
    <submittedName>
        <fullName evidence="1">Uncharacterized protein</fullName>
    </submittedName>
</protein>
<dbReference type="AlphaFoldDB" id="A0A8J4QH66"/>
<comment type="caution">
    <text evidence="1">The sequence shown here is derived from an EMBL/GenBank/DDBJ whole genome shotgun (WGS) entry which is preliminary data.</text>
</comment>
<proteinExistence type="predicted"/>
<evidence type="ECO:0000313" key="1">
    <source>
        <dbReference type="EMBL" id="KAF3945781.1"/>
    </source>
</evidence>
<evidence type="ECO:0000313" key="2">
    <source>
        <dbReference type="Proteomes" id="UP000737018"/>
    </source>
</evidence>
<organism evidence="1 2">
    <name type="scientific">Castanea mollissima</name>
    <name type="common">Chinese chestnut</name>
    <dbReference type="NCBI Taxonomy" id="60419"/>
    <lineage>
        <taxon>Eukaryota</taxon>
        <taxon>Viridiplantae</taxon>
        <taxon>Streptophyta</taxon>
        <taxon>Embryophyta</taxon>
        <taxon>Tracheophyta</taxon>
        <taxon>Spermatophyta</taxon>
        <taxon>Magnoliopsida</taxon>
        <taxon>eudicotyledons</taxon>
        <taxon>Gunneridae</taxon>
        <taxon>Pentapetalae</taxon>
        <taxon>rosids</taxon>
        <taxon>fabids</taxon>
        <taxon>Fagales</taxon>
        <taxon>Fagaceae</taxon>
        <taxon>Castanea</taxon>
    </lineage>
</organism>
<keyword evidence="2" id="KW-1185">Reference proteome</keyword>
<accession>A0A8J4QH66</accession>